<organism evidence="2 3">
    <name type="scientific">Discina gigas</name>
    <dbReference type="NCBI Taxonomy" id="1032678"/>
    <lineage>
        <taxon>Eukaryota</taxon>
        <taxon>Fungi</taxon>
        <taxon>Dikarya</taxon>
        <taxon>Ascomycota</taxon>
        <taxon>Pezizomycotina</taxon>
        <taxon>Pezizomycetes</taxon>
        <taxon>Pezizales</taxon>
        <taxon>Discinaceae</taxon>
        <taxon>Discina</taxon>
    </lineage>
</organism>
<protein>
    <submittedName>
        <fullName evidence="2">Uncharacterized protein</fullName>
    </submittedName>
</protein>
<comment type="caution">
    <text evidence="2">The sequence shown here is derived from an EMBL/GenBank/DDBJ whole genome shotgun (WGS) entry which is preliminary data.</text>
</comment>
<sequence length="154" mass="15795">MNATLINLPQAPSFSEPNSGPGTPMSGISTIAIKDGHEGSRPSNDGGVSGADRIQRLGLGMAYFDQGSAAPAPRSPASSTATTSSTLEATKEAKMIDGMTYDEDVVDTTDKCPSAAAAAATATVVPKEKDVVAVPRRRKQDEADETGAETKAKV</sequence>
<gene>
    <name evidence="2" type="ORF">Q9L58_004751</name>
</gene>
<keyword evidence="3" id="KW-1185">Reference proteome</keyword>
<dbReference type="EMBL" id="JBBBZM010000053">
    <property type="protein sequence ID" value="KAL0636294.1"/>
    <property type="molecule type" value="Genomic_DNA"/>
</dbReference>
<dbReference type="Proteomes" id="UP001447188">
    <property type="component" value="Unassembled WGS sequence"/>
</dbReference>
<name>A0ABR3GK41_9PEZI</name>
<reference evidence="2 3" key="1">
    <citation type="submission" date="2024-02" db="EMBL/GenBank/DDBJ databases">
        <title>Discinaceae phylogenomics.</title>
        <authorList>
            <person name="Dirks A.C."/>
            <person name="James T.Y."/>
        </authorList>
    </citation>
    <scope>NUCLEOTIDE SEQUENCE [LARGE SCALE GENOMIC DNA]</scope>
    <source>
        <strain evidence="2 3">ACD0624</strain>
    </source>
</reference>
<feature type="compositionally biased region" description="Low complexity" evidence="1">
    <location>
        <begin position="68"/>
        <end position="88"/>
    </location>
</feature>
<feature type="region of interest" description="Disordered" evidence="1">
    <location>
        <begin position="131"/>
        <end position="154"/>
    </location>
</feature>
<evidence type="ECO:0000313" key="2">
    <source>
        <dbReference type="EMBL" id="KAL0636294.1"/>
    </source>
</evidence>
<proteinExistence type="predicted"/>
<evidence type="ECO:0000256" key="1">
    <source>
        <dbReference type="SAM" id="MobiDB-lite"/>
    </source>
</evidence>
<feature type="region of interest" description="Disordered" evidence="1">
    <location>
        <begin position="65"/>
        <end position="90"/>
    </location>
</feature>
<feature type="region of interest" description="Disordered" evidence="1">
    <location>
        <begin position="1"/>
        <end position="52"/>
    </location>
</feature>
<feature type="compositionally biased region" description="Polar residues" evidence="1">
    <location>
        <begin position="1"/>
        <end position="29"/>
    </location>
</feature>
<evidence type="ECO:0000313" key="3">
    <source>
        <dbReference type="Proteomes" id="UP001447188"/>
    </source>
</evidence>
<accession>A0ABR3GK41</accession>